<name>A0A9D5BRW5_PEA</name>
<proteinExistence type="predicted"/>
<evidence type="ECO:0000313" key="1">
    <source>
        <dbReference type="EMBL" id="KAI5448511.1"/>
    </source>
</evidence>
<dbReference type="Gramene" id="Psat01G0579100-T1">
    <property type="protein sequence ID" value="KAI5448511.1"/>
    <property type="gene ID" value="KIW84_015791"/>
</dbReference>
<reference evidence="1 2" key="1">
    <citation type="journal article" date="2022" name="Nat. Genet.">
        <title>Improved pea reference genome and pan-genome highlight genomic features and evolutionary characteristics.</title>
        <authorList>
            <person name="Yang T."/>
            <person name="Liu R."/>
            <person name="Luo Y."/>
            <person name="Hu S."/>
            <person name="Wang D."/>
            <person name="Wang C."/>
            <person name="Pandey M.K."/>
            <person name="Ge S."/>
            <person name="Xu Q."/>
            <person name="Li N."/>
            <person name="Li G."/>
            <person name="Huang Y."/>
            <person name="Saxena R.K."/>
            <person name="Ji Y."/>
            <person name="Li M."/>
            <person name="Yan X."/>
            <person name="He Y."/>
            <person name="Liu Y."/>
            <person name="Wang X."/>
            <person name="Xiang C."/>
            <person name="Varshney R.K."/>
            <person name="Ding H."/>
            <person name="Gao S."/>
            <person name="Zong X."/>
        </authorList>
    </citation>
    <scope>NUCLEOTIDE SEQUENCE [LARGE SCALE GENOMIC DNA]</scope>
    <source>
        <strain evidence="1 2">cv. Zhongwan 6</strain>
    </source>
</reference>
<gene>
    <name evidence="1" type="ORF">KIW84_015791</name>
</gene>
<protein>
    <submittedName>
        <fullName evidence="1">Uncharacterized protein</fullName>
    </submittedName>
</protein>
<dbReference type="EMBL" id="JAMSHJ010000001">
    <property type="protein sequence ID" value="KAI5448511.1"/>
    <property type="molecule type" value="Genomic_DNA"/>
</dbReference>
<dbReference type="Proteomes" id="UP001058974">
    <property type="component" value="Chromosome 1"/>
</dbReference>
<organism evidence="1 2">
    <name type="scientific">Pisum sativum</name>
    <name type="common">Garden pea</name>
    <name type="synonym">Lathyrus oleraceus</name>
    <dbReference type="NCBI Taxonomy" id="3888"/>
    <lineage>
        <taxon>Eukaryota</taxon>
        <taxon>Viridiplantae</taxon>
        <taxon>Streptophyta</taxon>
        <taxon>Embryophyta</taxon>
        <taxon>Tracheophyta</taxon>
        <taxon>Spermatophyta</taxon>
        <taxon>Magnoliopsida</taxon>
        <taxon>eudicotyledons</taxon>
        <taxon>Gunneridae</taxon>
        <taxon>Pentapetalae</taxon>
        <taxon>rosids</taxon>
        <taxon>fabids</taxon>
        <taxon>Fabales</taxon>
        <taxon>Fabaceae</taxon>
        <taxon>Papilionoideae</taxon>
        <taxon>50 kb inversion clade</taxon>
        <taxon>NPAAA clade</taxon>
        <taxon>Hologalegina</taxon>
        <taxon>IRL clade</taxon>
        <taxon>Fabeae</taxon>
        <taxon>Lathyrus</taxon>
    </lineage>
</organism>
<comment type="caution">
    <text evidence="1">The sequence shown here is derived from an EMBL/GenBank/DDBJ whole genome shotgun (WGS) entry which is preliminary data.</text>
</comment>
<evidence type="ECO:0000313" key="2">
    <source>
        <dbReference type="Proteomes" id="UP001058974"/>
    </source>
</evidence>
<dbReference type="AlphaFoldDB" id="A0A9D5BRW5"/>
<dbReference type="OrthoDB" id="637682at2759"/>
<keyword evidence="2" id="KW-1185">Reference proteome</keyword>
<sequence length="229" mass="26292">MLLSCQNHTLYLPSSSIHSVKNSKPNIIINCQTPNEQNQPIPRRHNSKSTSFLIPYLSHKNSDNHHSSPTELQDPIPHEEKVKLLELSLVRKRTPQFPGSIYAQSPSDSDVGSSLPPLRTLFRSRDEEEEVLIMKALEICRKVTEEVFKEQMRKGKFGITYTDNLVSKLGGFVDYVMIEVANLKRLPQYSHSTFNLHAKTVIEDSQVVQLIRWLKHNSLSYPLLYILQD</sequence>
<accession>A0A9D5BRW5</accession>